<comment type="caution">
    <text evidence="1">The sequence shown here is derived from an EMBL/GenBank/DDBJ whole genome shotgun (WGS) entry which is preliminary data.</text>
</comment>
<name>A0ABP8IJL4_9GAMM</name>
<protein>
    <submittedName>
        <fullName evidence="1">Hotdog family protein</fullName>
    </submittedName>
</protein>
<evidence type="ECO:0000313" key="1">
    <source>
        <dbReference type="EMBL" id="GAA4360597.1"/>
    </source>
</evidence>
<gene>
    <name evidence="1" type="ORF">GCM10023151_12880</name>
</gene>
<reference evidence="2" key="1">
    <citation type="journal article" date="2019" name="Int. J. Syst. Evol. Microbiol.">
        <title>The Global Catalogue of Microorganisms (GCM) 10K type strain sequencing project: providing services to taxonomists for standard genome sequencing and annotation.</title>
        <authorList>
            <consortium name="The Broad Institute Genomics Platform"/>
            <consortium name="The Broad Institute Genome Sequencing Center for Infectious Disease"/>
            <person name="Wu L."/>
            <person name="Ma J."/>
        </authorList>
    </citation>
    <scope>NUCLEOTIDE SEQUENCE [LARGE SCALE GENOMIC DNA]</scope>
    <source>
        <strain evidence="2">JCM 17728</strain>
    </source>
</reference>
<evidence type="ECO:0000313" key="2">
    <source>
        <dbReference type="Proteomes" id="UP001501011"/>
    </source>
</evidence>
<keyword evidence="2" id="KW-1185">Reference proteome</keyword>
<proteinExistence type="predicted"/>
<dbReference type="Proteomes" id="UP001501011">
    <property type="component" value="Unassembled WGS sequence"/>
</dbReference>
<dbReference type="RefSeq" id="WP_345292384.1">
    <property type="nucleotide sequence ID" value="NZ_BAABFV010000001.1"/>
</dbReference>
<sequence>MQEINSQLKNSILSKPIAELVPHSPPMVLIDRVLDFGPSQLHAEVDISPQSRFYSADKEGVENLVAIEYMAQTIAALAGVRAVLRDEPVKLGFLLGSRKLQLYQPVFKSGHTYQVNVEEVYMDNSGLGAFQCTISLDGELMAEAKLSVFETNDENQLLTN</sequence>
<accession>A0ABP8IJL4</accession>
<dbReference type="CDD" id="cd01289">
    <property type="entry name" value="FabA_like"/>
    <property type="match status" value="1"/>
</dbReference>
<dbReference type="InterPro" id="IPR016776">
    <property type="entry name" value="ApeP-like_dehydratase"/>
</dbReference>
<dbReference type="InterPro" id="IPR029069">
    <property type="entry name" value="HotDog_dom_sf"/>
</dbReference>
<organism evidence="1 2">
    <name type="scientific">Kangiella marina</name>
    <dbReference type="NCBI Taxonomy" id="1079178"/>
    <lineage>
        <taxon>Bacteria</taxon>
        <taxon>Pseudomonadati</taxon>
        <taxon>Pseudomonadota</taxon>
        <taxon>Gammaproteobacteria</taxon>
        <taxon>Kangiellales</taxon>
        <taxon>Kangiellaceae</taxon>
        <taxon>Kangiella</taxon>
    </lineage>
</organism>
<dbReference type="PIRSF" id="PIRSF020565">
    <property type="entry name" value="3Ho_Ac_ACP_DH_prd"/>
    <property type="match status" value="1"/>
</dbReference>
<dbReference type="EMBL" id="BAABFV010000001">
    <property type="protein sequence ID" value="GAA4360597.1"/>
    <property type="molecule type" value="Genomic_DNA"/>
</dbReference>
<dbReference type="Gene3D" id="3.10.129.10">
    <property type="entry name" value="Hotdog Thioesterase"/>
    <property type="match status" value="1"/>
</dbReference>
<dbReference type="Pfam" id="PF22817">
    <property type="entry name" value="ApeP-like"/>
    <property type="match status" value="1"/>
</dbReference>
<dbReference type="SUPFAM" id="SSF54637">
    <property type="entry name" value="Thioesterase/thiol ester dehydrase-isomerase"/>
    <property type="match status" value="1"/>
</dbReference>